<dbReference type="Proteomes" id="UP000886124">
    <property type="component" value="Unassembled WGS sequence"/>
</dbReference>
<dbReference type="EMBL" id="DROD01000511">
    <property type="protein sequence ID" value="HHJ53109.1"/>
    <property type="molecule type" value="Genomic_DNA"/>
</dbReference>
<sequence>DSGSATLSFWDGTTYEQYLFTTITKPTFQATMEQDTVLQVTDGETAFFQGMLKNTSLQTRVYQVSIEDSLPENWSVSSGFGYEQLSPGVNLLSLSPGDSMDFYVQVSTAEGVSGTGSCKVVVSDTALSHTFEKQLTVNAQVTLPAFSMTVLDSMVDGKVGQSFELGGYVYNHTDSALTITMIRTQTDLPDNWSTSLCFDVCVTGEVDSVSSLIAPGDSLKYSVTFDTDTIPGTGWAMIQFYGVGTQDTIYQKFTVATSATGIDPDPSVKVKGFHLYGNYPNPFNPVTTIRYQLEKNARVKIDLFTIDGRFVTTLFTGIQNAGTHRVKVNAADLPSGVYYYRLKTESHTAFGRMTLIK</sequence>
<dbReference type="AlphaFoldDB" id="A0A7V5UFB0"/>
<reference evidence="2" key="1">
    <citation type="journal article" date="2020" name="mSystems">
        <title>Genome- and Community-Level Interaction Insights into Carbon Utilization and Element Cycling Functions of Hydrothermarchaeota in Hydrothermal Sediment.</title>
        <authorList>
            <person name="Zhou Z."/>
            <person name="Liu Y."/>
            <person name="Xu W."/>
            <person name="Pan J."/>
            <person name="Luo Z.H."/>
            <person name="Li M."/>
        </authorList>
    </citation>
    <scope>NUCLEOTIDE SEQUENCE [LARGE SCALE GENOMIC DNA]</scope>
    <source>
        <strain evidence="2">HyVt-527</strain>
    </source>
</reference>
<feature type="non-terminal residue" evidence="2">
    <location>
        <position position="1"/>
    </location>
</feature>
<feature type="domain" description="Secretion system C-terminal sorting" evidence="1">
    <location>
        <begin position="279"/>
        <end position="349"/>
    </location>
</feature>
<proteinExistence type="predicted"/>
<accession>A0A7V5UFB0</accession>
<protein>
    <submittedName>
        <fullName evidence="2">T9SS type A sorting domain-containing protein</fullName>
    </submittedName>
</protein>
<organism evidence="2">
    <name type="scientific">Caldithrix abyssi</name>
    <dbReference type="NCBI Taxonomy" id="187145"/>
    <lineage>
        <taxon>Bacteria</taxon>
        <taxon>Pseudomonadati</taxon>
        <taxon>Calditrichota</taxon>
        <taxon>Calditrichia</taxon>
        <taxon>Calditrichales</taxon>
        <taxon>Calditrichaceae</taxon>
        <taxon>Caldithrix</taxon>
    </lineage>
</organism>
<name>A0A7V5UFB0_CALAY</name>
<dbReference type="InterPro" id="IPR026444">
    <property type="entry name" value="Secre_tail"/>
</dbReference>
<evidence type="ECO:0000313" key="2">
    <source>
        <dbReference type="EMBL" id="HHJ53109.1"/>
    </source>
</evidence>
<evidence type="ECO:0000259" key="1">
    <source>
        <dbReference type="Pfam" id="PF18962"/>
    </source>
</evidence>
<comment type="caution">
    <text evidence="2">The sequence shown here is derived from an EMBL/GenBank/DDBJ whole genome shotgun (WGS) entry which is preliminary data.</text>
</comment>
<gene>
    <name evidence="2" type="ORF">ENJ89_07930</name>
</gene>
<dbReference type="Gene3D" id="2.60.40.4070">
    <property type="match status" value="1"/>
</dbReference>
<dbReference type="Pfam" id="PF18962">
    <property type="entry name" value="Por_Secre_tail"/>
    <property type="match status" value="1"/>
</dbReference>
<dbReference type="NCBIfam" id="TIGR04183">
    <property type="entry name" value="Por_Secre_tail"/>
    <property type="match status" value="1"/>
</dbReference>